<evidence type="ECO:0000313" key="2">
    <source>
        <dbReference type="Proteomes" id="UP000509790"/>
    </source>
</evidence>
<proteinExistence type="predicted"/>
<accession>A0A6I5WPN6</accession>
<sequence length="142" mass="15342">MDIATFRKMFPAYSDSQTFSNEMIEMWLDVANVHLKKGWSLSGKTYEHAIMLMLAHLLHSVAKTSSGNAESGPAGIVTSATEGSVSVSFATPTTKDAWEFWLASSPYGLQLWALLQQLGTGGLFIGGLPERSAVRKVGGVFL</sequence>
<dbReference type="KEGG" id="hpak:JT17_00440"/>
<name>A0A6I5WPN6_GLAPU</name>
<dbReference type="RefSeq" id="WP_005713553.1">
    <property type="nucleotide sequence ID" value="NZ_CP009237.1"/>
</dbReference>
<protein>
    <submittedName>
        <fullName evidence="1">DUF4054 domain-containing protein</fullName>
    </submittedName>
</protein>
<dbReference type="Pfam" id="PF13262">
    <property type="entry name" value="DUF4054"/>
    <property type="match status" value="1"/>
</dbReference>
<dbReference type="AlphaFoldDB" id="A0A6I5WPN6"/>
<reference evidence="1 2" key="1">
    <citation type="submission" date="2019-06" db="EMBL/GenBank/DDBJ databases">
        <title>Complete genome sequence of Haemophilus parasuis HPS412.</title>
        <authorList>
            <person name="Yang S."/>
            <person name="Huang C."/>
        </authorList>
    </citation>
    <scope>NUCLEOTIDE SEQUENCE [LARGE SCALE GENOMIC DNA]</scope>
    <source>
        <strain evidence="1 2">HPS412</strain>
    </source>
</reference>
<dbReference type="InterPro" id="IPR025127">
    <property type="entry name" value="DUF4054"/>
</dbReference>
<gene>
    <name evidence="1" type="ORF">FLK62_08790</name>
</gene>
<dbReference type="Proteomes" id="UP000509790">
    <property type="component" value="Chromosome"/>
</dbReference>
<dbReference type="EMBL" id="CP041334">
    <property type="protein sequence ID" value="QKY73322.1"/>
    <property type="molecule type" value="Genomic_DNA"/>
</dbReference>
<organism evidence="1 2">
    <name type="scientific">Glaesserella parasuis</name>
    <name type="common">Haemophilus parasuis</name>
    <dbReference type="NCBI Taxonomy" id="738"/>
    <lineage>
        <taxon>Bacteria</taxon>
        <taxon>Pseudomonadati</taxon>
        <taxon>Pseudomonadota</taxon>
        <taxon>Gammaproteobacteria</taxon>
        <taxon>Pasteurellales</taxon>
        <taxon>Pasteurellaceae</taxon>
        <taxon>Glaesserella</taxon>
    </lineage>
</organism>
<evidence type="ECO:0000313" key="1">
    <source>
        <dbReference type="EMBL" id="QKY73322.1"/>
    </source>
</evidence>